<name>A0A397ISI0_9GLOM</name>
<evidence type="ECO:0000313" key="1">
    <source>
        <dbReference type="EMBL" id="RHZ75630.1"/>
    </source>
</evidence>
<protein>
    <submittedName>
        <fullName evidence="1">Uncharacterized protein</fullName>
    </submittedName>
</protein>
<sequence length="90" mass="10405">MELKSLKNTITTGHNTSVDKDSILKKKKQTGIWKNGDLKLKTQLNYHQRSLLITISRIVKRRNIAMKKIIIKNPPDVPQLQPANNQLKNY</sequence>
<comment type="caution">
    <text evidence="1">The sequence shown here is derived from an EMBL/GenBank/DDBJ whole genome shotgun (WGS) entry which is preliminary data.</text>
</comment>
<dbReference type="Proteomes" id="UP000266861">
    <property type="component" value="Unassembled WGS sequence"/>
</dbReference>
<dbReference type="EMBL" id="PQFF01000197">
    <property type="protein sequence ID" value="RHZ75630.1"/>
    <property type="molecule type" value="Genomic_DNA"/>
</dbReference>
<keyword evidence="2" id="KW-1185">Reference proteome</keyword>
<evidence type="ECO:0000313" key="2">
    <source>
        <dbReference type="Proteomes" id="UP000266861"/>
    </source>
</evidence>
<accession>A0A397ISI0</accession>
<dbReference type="AlphaFoldDB" id="A0A397ISI0"/>
<organism evidence="1 2">
    <name type="scientific">Diversispora epigaea</name>
    <dbReference type="NCBI Taxonomy" id="1348612"/>
    <lineage>
        <taxon>Eukaryota</taxon>
        <taxon>Fungi</taxon>
        <taxon>Fungi incertae sedis</taxon>
        <taxon>Mucoromycota</taxon>
        <taxon>Glomeromycotina</taxon>
        <taxon>Glomeromycetes</taxon>
        <taxon>Diversisporales</taxon>
        <taxon>Diversisporaceae</taxon>
        <taxon>Diversispora</taxon>
    </lineage>
</organism>
<reference evidence="1 2" key="1">
    <citation type="submission" date="2018-08" db="EMBL/GenBank/DDBJ databases">
        <title>Genome and evolution of the arbuscular mycorrhizal fungus Diversispora epigaea (formerly Glomus versiforme) and its bacterial endosymbionts.</title>
        <authorList>
            <person name="Sun X."/>
            <person name="Fei Z."/>
            <person name="Harrison M."/>
        </authorList>
    </citation>
    <scope>NUCLEOTIDE SEQUENCE [LARGE SCALE GENOMIC DNA]</scope>
    <source>
        <strain evidence="1 2">IT104</strain>
    </source>
</reference>
<gene>
    <name evidence="1" type="ORF">Glove_212g10</name>
</gene>
<proteinExistence type="predicted"/>